<gene>
    <name evidence="2" type="ORF">ACFPTN_01580</name>
</gene>
<evidence type="ECO:0000313" key="3">
    <source>
        <dbReference type="Proteomes" id="UP001595974"/>
    </source>
</evidence>
<accession>A0ABW1ALJ9</accession>
<dbReference type="NCBIfam" id="TIGR03871">
    <property type="entry name" value="ABC_peri_MoxJ_2"/>
    <property type="match status" value="1"/>
</dbReference>
<dbReference type="Proteomes" id="UP001595974">
    <property type="component" value="Unassembled WGS sequence"/>
</dbReference>
<name>A0ABW1ALJ9_9RHOO</name>
<feature type="domain" description="Solute-binding protein family 3/N-terminal" evidence="1">
    <location>
        <begin position="28"/>
        <end position="270"/>
    </location>
</feature>
<evidence type="ECO:0000259" key="1">
    <source>
        <dbReference type="SMART" id="SM00062"/>
    </source>
</evidence>
<dbReference type="InterPro" id="IPR001638">
    <property type="entry name" value="Solute-binding_3/MltF_N"/>
</dbReference>
<organism evidence="2 3">
    <name type="scientific">Thauera sinica</name>
    <dbReference type="NCBI Taxonomy" id="2665146"/>
    <lineage>
        <taxon>Bacteria</taxon>
        <taxon>Pseudomonadati</taxon>
        <taxon>Pseudomonadota</taxon>
        <taxon>Betaproteobacteria</taxon>
        <taxon>Rhodocyclales</taxon>
        <taxon>Zoogloeaceae</taxon>
        <taxon>Thauera</taxon>
    </lineage>
</organism>
<sequence>MIVAGIAAALASGAAGAQERAPAPERKALRVCQDPNNLPFANDRQQGFENRIAELFGKSLDLPVTYYNYPQRFVFIRNTLRYKLPGEDYPCDIIMGLPVGFGQASVTRPYFRSPYVLVFPAGKGLDDVRSSDDFLALGPDRLAGLKIGVFDQSPASQWMARHNLVDQGVPYHTINMEMDYYPGRIIEQDLASGKIDVAIVWGPVGSYYGKVAAKQPMHVVPIRSEPGIPMEFSVGMGVRYGEPEWKKQVEQFIDAHRAEILSILAEYRVPLSKEPPAAAADGR</sequence>
<dbReference type="SUPFAM" id="SSF53850">
    <property type="entry name" value="Periplasmic binding protein-like II"/>
    <property type="match status" value="1"/>
</dbReference>
<dbReference type="EMBL" id="JBHSOG010000007">
    <property type="protein sequence ID" value="MFC5768055.1"/>
    <property type="molecule type" value="Genomic_DNA"/>
</dbReference>
<dbReference type="SMART" id="SM00062">
    <property type="entry name" value="PBPb"/>
    <property type="match status" value="1"/>
</dbReference>
<keyword evidence="3" id="KW-1185">Reference proteome</keyword>
<protein>
    <submittedName>
        <fullName evidence="2">Quinoprotein dehydrogenase-associated putative ABC transporter substrate-binding protein</fullName>
    </submittedName>
</protein>
<dbReference type="InterPro" id="IPR022448">
    <property type="entry name" value="Quinoprotein_dehydrogenase"/>
</dbReference>
<evidence type="ECO:0000313" key="2">
    <source>
        <dbReference type="EMBL" id="MFC5768055.1"/>
    </source>
</evidence>
<comment type="caution">
    <text evidence="2">The sequence shown here is derived from an EMBL/GenBank/DDBJ whole genome shotgun (WGS) entry which is preliminary data.</text>
</comment>
<dbReference type="Gene3D" id="3.40.190.10">
    <property type="entry name" value="Periplasmic binding protein-like II"/>
    <property type="match status" value="2"/>
</dbReference>
<dbReference type="RefSeq" id="WP_232516399.1">
    <property type="nucleotide sequence ID" value="NZ_JBHSOG010000007.1"/>
</dbReference>
<proteinExistence type="predicted"/>
<reference evidence="3" key="1">
    <citation type="journal article" date="2019" name="Int. J. Syst. Evol. Microbiol.">
        <title>The Global Catalogue of Microorganisms (GCM) 10K type strain sequencing project: providing services to taxonomists for standard genome sequencing and annotation.</title>
        <authorList>
            <consortium name="The Broad Institute Genomics Platform"/>
            <consortium name="The Broad Institute Genome Sequencing Center for Infectious Disease"/>
            <person name="Wu L."/>
            <person name="Ma J."/>
        </authorList>
    </citation>
    <scope>NUCLEOTIDE SEQUENCE [LARGE SCALE GENOMIC DNA]</scope>
    <source>
        <strain evidence="3">SHR3</strain>
    </source>
</reference>